<evidence type="ECO:0000313" key="3">
    <source>
        <dbReference type="Proteomes" id="UP000278288"/>
    </source>
</evidence>
<organism evidence="2 3">
    <name type="scientific">Chryseobacterium nakagawai</name>
    <dbReference type="NCBI Taxonomy" id="1241982"/>
    <lineage>
        <taxon>Bacteria</taxon>
        <taxon>Pseudomonadati</taxon>
        <taxon>Bacteroidota</taxon>
        <taxon>Flavobacteriia</taxon>
        <taxon>Flavobacteriales</taxon>
        <taxon>Weeksellaceae</taxon>
        <taxon>Chryseobacterium group</taxon>
        <taxon>Chryseobacterium</taxon>
    </lineage>
</organism>
<dbReference type="KEGG" id="cnk:EG343_24825"/>
<sequence>MRKFLKLSVALTLFFSINACQEDQEPKISKNEIPTVAVTNKFGVSADFALNPYDNAGKVHNEILQKVVEKWDENLTTDDYINISREEFFKLYPGENPEIFLPNIKIKSILDDSDNNYATALNNPNLSPIVRNHMSSFIKLLIDFEATNNNDYAALKETIISFETSIINNSAINDKDKASILSVTSIGRHSAYFWNTIYLDALANGYSPSSIIAKKPWWKWVAVGLADVAGGISGGAAAGAVSGGVVLIGGAIAGAVGASAGASSLVDWISPPKEASRQYNMMITN</sequence>
<dbReference type="RefSeq" id="WP_123860395.1">
    <property type="nucleotide sequence ID" value="NZ_CP033923.1"/>
</dbReference>
<evidence type="ECO:0000313" key="2">
    <source>
        <dbReference type="EMBL" id="AZA93597.1"/>
    </source>
</evidence>
<dbReference type="AlphaFoldDB" id="A0AAD0YR38"/>
<protein>
    <recommendedName>
        <fullName evidence="4">Glycine zipper family protein</fullName>
    </recommendedName>
</protein>
<keyword evidence="1" id="KW-0732">Signal</keyword>
<proteinExistence type="predicted"/>
<evidence type="ECO:0008006" key="4">
    <source>
        <dbReference type="Google" id="ProtNLM"/>
    </source>
</evidence>
<name>A0AAD0YR38_CHRNA</name>
<feature type="signal peptide" evidence="1">
    <location>
        <begin position="1"/>
        <end position="21"/>
    </location>
</feature>
<accession>A0AAD0YR38</accession>
<gene>
    <name evidence="2" type="ORF">EG343_24825</name>
</gene>
<keyword evidence="3" id="KW-1185">Reference proteome</keyword>
<evidence type="ECO:0000256" key="1">
    <source>
        <dbReference type="SAM" id="SignalP"/>
    </source>
</evidence>
<feature type="chain" id="PRO_5042107052" description="Glycine zipper family protein" evidence="1">
    <location>
        <begin position="22"/>
        <end position="285"/>
    </location>
</feature>
<dbReference type="Proteomes" id="UP000278288">
    <property type="component" value="Chromosome"/>
</dbReference>
<reference evidence="2 3" key="1">
    <citation type="submission" date="2018-11" db="EMBL/GenBank/DDBJ databases">
        <title>Proposal to divide the Flavobacteriaceae and reorganize its genera based on Amino Acid Identity values calculated from whole genome sequences.</title>
        <authorList>
            <person name="Nicholson A.C."/>
            <person name="Gulvik C.A."/>
            <person name="Whitney A.M."/>
            <person name="Humrighouse B.W."/>
            <person name="Bell M."/>
            <person name="Holmes B."/>
            <person name="Steigerwalt A.G."/>
            <person name="Villarma A."/>
            <person name="Sheth M."/>
            <person name="Batra D."/>
            <person name="Pryor J."/>
            <person name="Bernardet J.-F."/>
            <person name="Hugo C."/>
            <person name="Kampfer P."/>
            <person name="Newman J."/>
            <person name="McQuiston J.R."/>
        </authorList>
    </citation>
    <scope>NUCLEOTIDE SEQUENCE [LARGE SCALE GENOMIC DNA]</scope>
    <source>
        <strain evidence="2 3">G0041</strain>
    </source>
</reference>
<dbReference type="EMBL" id="CP033923">
    <property type="protein sequence ID" value="AZA93597.1"/>
    <property type="molecule type" value="Genomic_DNA"/>
</dbReference>